<name>A0A7C3WKA0_9BACT</name>
<reference evidence="2" key="1">
    <citation type="journal article" date="2020" name="mSystems">
        <title>Genome- and Community-Level Interaction Insights into Carbon Utilization and Element Cycling Functions of Hydrothermarchaeota in Hydrothermal Sediment.</title>
        <authorList>
            <person name="Zhou Z."/>
            <person name="Liu Y."/>
            <person name="Xu W."/>
            <person name="Pan J."/>
            <person name="Luo Z.H."/>
            <person name="Li M."/>
        </authorList>
    </citation>
    <scope>NUCLEOTIDE SEQUENCE [LARGE SCALE GENOMIC DNA]</scope>
    <source>
        <strain evidence="2">SpSt-776</strain>
    </source>
</reference>
<dbReference type="Gene3D" id="2.40.420.10">
    <property type="entry name" value="conserved putative lor/sdh protein from methanococcus maripaludis s2 domain"/>
    <property type="match status" value="1"/>
</dbReference>
<feature type="domain" description="Arginine dihydrolase ArgZ/ArgE-like C-terminal second subdomain" evidence="1">
    <location>
        <begin position="141"/>
        <end position="358"/>
    </location>
</feature>
<dbReference type="AlphaFoldDB" id="A0A7C3WKA0"/>
<accession>A0A7C3WKA0</accession>
<dbReference type="Gene3D" id="3.40.50.10690">
    <property type="entry name" value="putative lor/sdh protein like domains"/>
    <property type="match status" value="1"/>
</dbReference>
<gene>
    <name evidence="2" type="ORF">ENV62_00500</name>
</gene>
<evidence type="ECO:0000259" key="1">
    <source>
        <dbReference type="Pfam" id="PF21570"/>
    </source>
</evidence>
<dbReference type="EMBL" id="DTHB01000008">
    <property type="protein sequence ID" value="HGB13713.1"/>
    <property type="molecule type" value="Genomic_DNA"/>
</dbReference>
<dbReference type="Pfam" id="PF21570">
    <property type="entry name" value="ArgZ-like_C_2nd"/>
    <property type="match status" value="1"/>
</dbReference>
<proteinExistence type="predicted"/>
<sequence length="369" mass="40949">MAFHLPAYNPPDFSRPPLRDAPLVTFAPVVKAGVAPENYHATTIFPEYYHLQKGRWVLLENSRMDCTVLRTAAGSIQAKEFRHLEVGEQVALGRGENGEDGIFVHTEAFAQPAPVSEKFVFRTRLSRETAFSIDYDELYELLTFEREHGFILWVVGPAAVFDRDAREALVSLIHQGYVHGLLAGNALAVHDLEAALFQTALGQEIYTKRPAFRGHYHHLDALNVVRRAGSMARAMESGLIRHGVMHALWQKQVPYVLAGSIRDDGPLPEVITDVRQAQDAMRALASRATTVLALATQLHSIATGNLTPIYRVLPGGRVRPVYFYIVDMSEFAADKLANRGSLAARGILTNVQDFLVILARELSAGPRNF</sequence>
<evidence type="ECO:0000313" key="2">
    <source>
        <dbReference type="EMBL" id="HGB13713.1"/>
    </source>
</evidence>
<protein>
    <recommendedName>
        <fullName evidence="1">Arginine dihydrolase ArgZ/ArgE-like C-terminal second subdomain domain-containing protein</fullName>
    </recommendedName>
</protein>
<comment type="caution">
    <text evidence="2">The sequence shown here is derived from an EMBL/GenBank/DDBJ whole genome shotgun (WGS) entry which is preliminary data.</text>
</comment>
<organism evidence="2">
    <name type="scientific">Desulfobacca acetoxidans</name>
    <dbReference type="NCBI Taxonomy" id="60893"/>
    <lineage>
        <taxon>Bacteria</taxon>
        <taxon>Pseudomonadati</taxon>
        <taxon>Thermodesulfobacteriota</taxon>
        <taxon>Desulfobaccia</taxon>
        <taxon>Desulfobaccales</taxon>
        <taxon>Desulfobaccaceae</taxon>
        <taxon>Desulfobacca</taxon>
    </lineage>
</organism>
<dbReference type="InterPro" id="IPR048963">
    <property type="entry name" value="ArgZ/ArgE-like_C_2nd"/>
</dbReference>